<dbReference type="PANTHER" id="PTHR43899:SF13">
    <property type="entry name" value="RH59310P"/>
    <property type="match status" value="1"/>
</dbReference>
<dbReference type="AlphaFoldDB" id="M3A782"/>
<keyword evidence="2" id="KW-0560">Oxidoreductase</keyword>
<name>M3A782_PSEFD</name>
<dbReference type="PANTHER" id="PTHR43899">
    <property type="entry name" value="RH59310P"/>
    <property type="match status" value="1"/>
</dbReference>
<keyword evidence="4" id="KW-0472">Membrane</keyword>
<dbReference type="HOGENOM" id="CLU_010194_38_2_1"/>
<dbReference type="PRINTS" id="PR00080">
    <property type="entry name" value="SDRFAMILY"/>
</dbReference>
<accession>M3A782</accession>
<dbReference type="eggNOG" id="KOG1014">
    <property type="taxonomic scope" value="Eukaryota"/>
</dbReference>
<dbReference type="InterPro" id="IPR002347">
    <property type="entry name" value="SDR_fam"/>
</dbReference>
<dbReference type="EMBL" id="KB446561">
    <property type="protein sequence ID" value="EME80481.1"/>
    <property type="molecule type" value="Genomic_DNA"/>
</dbReference>
<dbReference type="InterPro" id="IPR051019">
    <property type="entry name" value="VLCFA-Steroid_DH"/>
</dbReference>
<keyword evidence="4" id="KW-0812">Transmembrane</keyword>
<dbReference type="RefSeq" id="XP_007928754.1">
    <property type="nucleotide sequence ID" value="XM_007930563.1"/>
</dbReference>
<proteinExistence type="inferred from homology"/>
<dbReference type="Proteomes" id="UP000016932">
    <property type="component" value="Unassembled WGS sequence"/>
</dbReference>
<feature type="transmembrane region" description="Helical" evidence="4">
    <location>
        <begin position="12"/>
        <end position="33"/>
    </location>
</feature>
<dbReference type="OrthoDB" id="47007at2759"/>
<dbReference type="Pfam" id="PF00106">
    <property type="entry name" value="adh_short"/>
    <property type="match status" value="1"/>
</dbReference>
<evidence type="ECO:0000256" key="2">
    <source>
        <dbReference type="ARBA" id="ARBA00023002"/>
    </source>
</evidence>
<dbReference type="Gene3D" id="3.40.50.720">
    <property type="entry name" value="NAD(P)-binding Rossmann-like Domain"/>
    <property type="match status" value="1"/>
</dbReference>
<evidence type="ECO:0000256" key="1">
    <source>
        <dbReference type="ARBA" id="ARBA00006484"/>
    </source>
</evidence>
<protein>
    <submittedName>
        <fullName evidence="5">Uncharacterized protein</fullName>
    </submittedName>
</protein>
<dbReference type="InterPro" id="IPR036291">
    <property type="entry name" value="NAD(P)-bd_dom_sf"/>
</dbReference>
<organism evidence="5 6">
    <name type="scientific">Pseudocercospora fijiensis (strain CIRAD86)</name>
    <name type="common">Black leaf streak disease fungus</name>
    <name type="synonym">Mycosphaerella fijiensis</name>
    <dbReference type="NCBI Taxonomy" id="383855"/>
    <lineage>
        <taxon>Eukaryota</taxon>
        <taxon>Fungi</taxon>
        <taxon>Dikarya</taxon>
        <taxon>Ascomycota</taxon>
        <taxon>Pezizomycotina</taxon>
        <taxon>Dothideomycetes</taxon>
        <taxon>Dothideomycetidae</taxon>
        <taxon>Mycosphaerellales</taxon>
        <taxon>Mycosphaerellaceae</taxon>
        <taxon>Pseudocercospora</taxon>
    </lineage>
</organism>
<reference evidence="5 6" key="1">
    <citation type="journal article" date="2012" name="PLoS Pathog.">
        <title>Diverse lifestyles and strategies of plant pathogenesis encoded in the genomes of eighteen Dothideomycetes fungi.</title>
        <authorList>
            <person name="Ohm R.A."/>
            <person name="Feau N."/>
            <person name="Henrissat B."/>
            <person name="Schoch C.L."/>
            <person name="Horwitz B.A."/>
            <person name="Barry K.W."/>
            <person name="Condon B.J."/>
            <person name="Copeland A.C."/>
            <person name="Dhillon B."/>
            <person name="Glaser F."/>
            <person name="Hesse C.N."/>
            <person name="Kosti I."/>
            <person name="LaButti K."/>
            <person name="Lindquist E.A."/>
            <person name="Lucas S."/>
            <person name="Salamov A.A."/>
            <person name="Bradshaw R.E."/>
            <person name="Ciuffetti L."/>
            <person name="Hamelin R.C."/>
            <person name="Kema G.H.J."/>
            <person name="Lawrence C."/>
            <person name="Scott J.A."/>
            <person name="Spatafora J.W."/>
            <person name="Turgeon B.G."/>
            <person name="de Wit P.J.G.M."/>
            <person name="Zhong S."/>
            <person name="Goodwin S.B."/>
            <person name="Grigoriev I.V."/>
        </authorList>
    </citation>
    <scope>NUCLEOTIDE SEQUENCE [LARGE SCALE GENOMIC DNA]</scope>
    <source>
        <strain evidence="5 6">CIRAD86</strain>
    </source>
</reference>
<dbReference type="GO" id="GO:0016491">
    <property type="term" value="F:oxidoreductase activity"/>
    <property type="evidence" value="ECO:0007669"/>
    <property type="project" value="UniProtKB-KW"/>
</dbReference>
<dbReference type="STRING" id="383855.M3A782"/>
<evidence type="ECO:0000313" key="6">
    <source>
        <dbReference type="Proteomes" id="UP000016932"/>
    </source>
</evidence>
<keyword evidence="4" id="KW-1133">Transmembrane helix</keyword>
<dbReference type="VEuPathDB" id="FungiDB:MYCFIDRAFT_30822"/>
<dbReference type="GO" id="GO:0005783">
    <property type="term" value="C:endoplasmic reticulum"/>
    <property type="evidence" value="ECO:0007669"/>
    <property type="project" value="TreeGrafter"/>
</dbReference>
<comment type="similarity">
    <text evidence="1 3">Belongs to the short-chain dehydrogenases/reductases (SDR) family.</text>
</comment>
<keyword evidence="6" id="KW-1185">Reference proteome</keyword>
<dbReference type="KEGG" id="pfj:MYCFIDRAFT_30822"/>
<evidence type="ECO:0000313" key="5">
    <source>
        <dbReference type="EMBL" id="EME80481.1"/>
    </source>
</evidence>
<sequence length="313" mass="34968">MKFVLFVAKWLGLVAIVRWIFTLVDVVVTRLLIRSSKLQDYHREGEACWALVTGSSDGIGYGFAQELLSRGFNVLLHGRNGMKLLSCSKDLQSQYPHRQIQYVVSDSSRSDGSYLLVARRAESLPGKLTVLINNIGGQTLTPQFAPHWSLPHTDIDATMNMNMRFAAHLTKALFPLLRHSHLGISLNCGSTGGLLGVPYLATYTASKAFVHTFTEALKTELLAEKVNNVETMGFVIGNTDSNTNKEKIPFLTVTSRECAKACLDRIGCGRTLVVPHWKHMLQVWIGDCMPEAMKRKVMGDEMRARMERERKIG</sequence>
<evidence type="ECO:0000256" key="3">
    <source>
        <dbReference type="RuleBase" id="RU000363"/>
    </source>
</evidence>
<dbReference type="GeneID" id="19338770"/>
<dbReference type="SUPFAM" id="SSF51735">
    <property type="entry name" value="NAD(P)-binding Rossmann-fold domains"/>
    <property type="match status" value="1"/>
</dbReference>
<dbReference type="PIRSF" id="PIRSF000126">
    <property type="entry name" value="11-beta-HSD1"/>
    <property type="match status" value="1"/>
</dbReference>
<dbReference type="PRINTS" id="PR00081">
    <property type="entry name" value="GDHRDH"/>
</dbReference>
<gene>
    <name evidence="5" type="ORF">MYCFIDRAFT_30822</name>
</gene>
<evidence type="ECO:0000256" key="4">
    <source>
        <dbReference type="SAM" id="Phobius"/>
    </source>
</evidence>